<protein>
    <submittedName>
        <fullName evidence="1">Uncharacterized protein</fullName>
    </submittedName>
</protein>
<name>A0AA36FES7_OCTVU</name>
<dbReference type="EMBL" id="OX597826">
    <property type="protein sequence ID" value="CAI9731978.1"/>
    <property type="molecule type" value="Genomic_DNA"/>
</dbReference>
<sequence>MDVHTLPYKHTHTNGQYVESKPSQYLNTTPREKLNTNNISNKQFQQETKHITIHVSSAKQRTSDYATIICFNYGFHINSSLAINEN</sequence>
<dbReference type="AlphaFoldDB" id="A0AA36FES7"/>
<keyword evidence="2" id="KW-1185">Reference proteome</keyword>
<reference evidence="1" key="1">
    <citation type="submission" date="2023-08" db="EMBL/GenBank/DDBJ databases">
        <authorList>
            <person name="Alioto T."/>
            <person name="Alioto T."/>
            <person name="Gomez Garrido J."/>
        </authorList>
    </citation>
    <scope>NUCLEOTIDE SEQUENCE</scope>
</reference>
<gene>
    <name evidence="1" type="ORF">OCTVUL_1B008661</name>
</gene>
<proteinExistence type="predicted"/>
<dbReference type="Proteomes" id="UP001162480">
    <property type="component" value="Chromosome 13"/>
</dbReference>
<evidence type="ECO:0000313" key="1">
    <source>
        <dbReference type="EMBL" id="CAI9731978.1"/>
    </source>
</evidence>
<evidence type="ECO:0000313" key="2">
    <source>
        <dbReference type="Proteomes" id="UP001162480"/>
    </source>
</evidence>
<accession>A0AA36FES7</accession>
<organism evidence="1 2">
    <name type="scientific">Octopus vulgaris</name>
    <name type="common">Common octopus</name>
    <dbReference type="NCBI Taxonomy" id="6645"/>
    <lineage>
        <taxon>Eukaryota</taxon>
        <taxon>Metazoa</taxon>
        <taxon>Spiralia</taxon>
        <taxon>Lophotrochozoa</taxon>
        <taxon>Mollusca</taxon>
        <taxon>Cephalopoda</taxon>
        <taxon>Coleoidea</taxon>
        <taxon>Octopodiformes</taxon>
        <taxon>Octopoda</taxon>
        <taxon>Incirrata</taxon>
        <taxon>Octopodidae</taxon>
        <taxon>Octopus</taxon>
    </lineage>
</organism>